<name>A0A6P6TR37_COFAR</name>
<dbReference type="GO" id="GO:0016020">
    <property type="term" value="C:membrane"/>
    <property type="evidence" value="ECO:0007669"/>
    <property type="project" value="UniProtKB-SubCell"/>
</dbReference>
<evidence type="ECO:0000256" key="1">
    <source>
        <dbReference type="ARBA" id="ARBA00004167"/>
    </source>
</evidence>
<dbReference type="Pfam" id="PF05633">
    <property type="entry name" value="ROH1-like"/>
    <property type="match status" value="1"/>
</dbReference>
<feature type="compositionally biased region" description="Polar residues" evidence="6">
    <location>
        <begin position="73"/>
        <end position="93"/>
    </location>
</feature>
<reference evidence="8" key="1">
    <citation type="journal article" date="2025" name="Foods">
        <title>Unveiling the Microbial Signatures of Arabica Coffee Cherries: Insights into Ripeness Specific Diversity, Functional Traits, and Implications for Quality and Safety.</title>
        <authorList>
            <consortium name="RefSeq"/>
            <person name="Tenea G.N."/>
            <person name="Cifuentes V."/>
            <person name="Reyes P."/>
            <person name="Cevallos-Vallejos M."/>
        </authorList>
    </citation>
    <scope>NUCLEOTIDE SEQUENCE [LARGE SCALE GENOMIC DNA]</scope>
</reference>
<dbReference type="PANTHER" id="PTHR31509">
    <property type="entry name" value="BPS1-LIKE PROTEIN"/>
    <property type="match status" value="1"/>
</dbReference>
<organism evidence="8 9">
    <name type="scientific">Coffea arabica</name>
    <name type="common">Arabian coffee</name>
    <dbReference type="NCBI Taxonomy" id="13443"/>
    <lineage>
        <taxon>Eukaryota</taxon>
        <taxon>Viridiplantae</taxon>
        <taxon>Streptophyta</taxon>
        <taxon>Embryophyta</taxon>
        <taxon>Tracheophyta</taxon>
        <taxon>Spermatophyta</taxon>
        <taxon>Magnoliopsida</taxon>
        <taxon>eudicotyledons</taxon>
        <taxon>Gunneridae</taxon>
        <taxon>Pentapetalae</taxon>
        <taxon>asterids</taxon>
        <taxon>lamiids</taxon>
        <taxon>Gentianales</taxon>
        <taxon>Rubiaceae</taxon>
        <taxon>Ixoroideae</taxon>
        <taxon>Gardenieae complex</taxon>
        <taxon>Bertiereae - Coffeeae clade</taxon>
        <taxon>Coffeeae</taxon>
        <taxon>Coffea</taxon>
    </lineage>
</organism>
<dbReference type="OrthoDB" id="1878996at2759"/>
<protein>
    <submittedName>
        <fullName evidence="9">Protein ROH1A</fullName>
    </submittedName>
</protein>
<evidence type="ECO:0000256" key="7">
    <source>
        <dbReference type="SAM" id="Phobius"/>
    </source>
</evidence>
<gene>
    <name evidence="9" type="primary">LOC113703315</name>
</gene>
<evidence type="ECO:0000313" key="9">
    <source>
        <dbReference type="RefSeq" id="XP_027080442.1"/>
    </source>
</evidence>
<dbReference type="RefSeq" id="XP_027080442.1">
    <property type="nucleotide sequence ID" value="XM_027224641.2"/>
</dbReference>
<keyword evidence="3 7" id="KW-1133">Transmembrane helix</keyword>
<comment type="similarity">
    <text evidence="5">Belongs to the ROH1 family.</text>
</comment>
<proteinExistence type="inferred from homology"/>
<dbReference type="InterPro" id="IPR008511">
    <property type="entry name" value="ROH1-like"/>
</dbReference>
<feature type="transmembrane region" description="Helical" evidence="7">
    <location>
        <begin position="291"/>
        <end position="313"/>
    </location>
</feature>
<keyword evidence="4 7" id="KW-0472">Membrane</keyword>
<sequence length="447" mass="48906">MPATDNQGSFLNRISIRRNQVADPNLELEDLELFQKHVADRLSDLLPVPTPTPCPAPAPPPAHAPAPVSSTPKNHANNNDTNTDQPSSTSVDSPSADHGPPPPPPMLSISWFRKLLDVFLCCEAEFKAVLIMGRDPSQFCKPPLDKLIPDLLDRAIKALDVCNAVTHGIELLRHWQSLAQIAVTALEQRPIGEGQVRRAKRALSTLLTSMAFDDKESNNSSSHKATERAWSFGRRGGGGAAANYGHNPKDKTAGTFRSLSWSVAKSWSSAKQIQAMSSNLVPPRGAEAAGLALPVYIMSAVLVFVMWSLVAAVPCQERTGLATHLPVPRQLVWAQPLIGLQEKIGEEWKKKEKKGTAGLLEEMQRMEKVALSLVEFADSFQFPLEDAKVEEVAVQVAEMADICLKMEEGLVPLQQQVREVFHRIVRSRAEVLDVIDQVGKMSTPVPC</sequence>
<evidence type="ECO:0000256" key="5">
    <source>
        <dbReference type="ARBA" id="ARBA00035114"/>
    </source>
</evidence>
<dbReference type="AlphaFoldDB" id="A0A6P6TR37"/>
<feature type="region of interest" description="Disordered" evidence="6">
    <location>
        <begin position="44"/>
        <end position="104"/>
    </location>
</feature>
<comment type="subcellular location">
    <subcellularLocation>
        <location evidence="1">Membrane</location>
        <topology evidence="1">Single-pass membrane protein</topology>
    </subcellularLocation>
</comment>
<keyword evidence="2 7" id="KW-0812">Transmembrane</keyword>
<evidence type="ECO:0000256" key="6">
    <source>
        <dbReference type="SAM" id="MobiDB-lite"/>
    </source>
</evidence>
<evidence type="ECO:0000313" key="8">
    <source>
        <dbReference type="Proteomes" id="UP001652660"/>
    </source>
</evidence>
<feature type="compositionally biased region" description="Pro residues" evidence="6">
    <location>
        <begin position="48"/>
        <end position="64"/>
    </location>
</feature>
<dbReference type="Proteomes" id="UP001652660">
    <property type="component" value="Chromosome 8e"/>
</dbReference>
<reference evidence="9" key="2">
    <citation type="submission" date="2025-08" db="UniProtKB">
        <authorList>
            <consortium name="RefSeq"/>
        </authorList>
    </citation>
    <scope>IDENTIFICATION</scope>
    <source>
        <tissue evidence="9">Leaves</tissue>
    </source>
</reference>
<accession>A0A6P6TR37</accession>
<evidence type="ECO:0000256" key="3">
    <source>
        <dbReference type="ARBA" id="ARBA00022989"/>
    </source>
</evidence>
<dbReference type="GeneID" id="113703315"/>
<keyword evidence="8" id="KW-1185">Reference proteome</keyword>
<evidence type="ECO:0000256" key="2">
    <source>
        <dbReference type="ARBA" id="ARBA00022692"/>
    </source>
</evidence>
<evidence type="ECO:0000256" key="4">
    <source>
        <dbReference type="ARBA" id="ARBA00023136"/>
    </source>
</evidence>